<accession>A0A6J5M855</accession>
<protein>
    <recommendedName>
        <fullName evidence="2">DUF2800 domain-containing protein</fullName>
    </recommendedName>
</protein>
<evidence type="ECO:0008006" key="2">
    <source>
        <dbReference type="Google" id="ProtNLM"/>
    </source>
</evidence>
<proteinExistence type="predicted"/>
<sequence>MADAPNQPIGPSGHSIVGMSTLERRLGCPGSAHAEAALPNRTTEAAERGTALHEAAARALIGNLSAGEVWEHDDEGAQIIDAYLQAVRETHERLGGLLLIEHAFRLDHLHEDLWGTADAVIVSPPAIAVLDLKSGRGHRVDVRRRDGKPNLQLAGYGLGALTAAPQGAIIERLELHVVQPLAGGHTQTELDAGEIIEIAADIQELVRAAMEPDAPRRPGDHCKFCRAAGTCPALRGHALEVARADFDDAPDIIDCADPAGMTPEEIAAALAEADVLELWVSRLREHAKGEAERGRVPPGYKLVQRRGIRRWIDPIATSKALAAHGLNDIWTEPALQSPAQVEKAIKRAKLAIDISEMTTSMSPGFALVADTDPRQGIQAGPAADFS</sequence>
<dbReference type="InterPro" id="IPR021229">
    <property type="entry name" value="DUF2800"/>
</dbReference>
<evidence type="ECO:0000313" key="1">
    <source>
        <dbReference type="EMBL" id="CAB4139989.1"/>
    </source>
</evidence>
<dbReference type="EMBL" id="LR796371">
    <property type="protein sequence ID" value="CAB4139989.1"/>
    <property type="molecule type" value="Genomic_DNA"/>
</dbReference>
<dbReference type="Gene3D" id="3.90.320.10">
    <property type="match status" value="1"/>
</dbReference>
<gene>
    <name evidence="1" type="ORF">UFOVP397_25</name>
</gene>
<reference evidence="1" key="1">
    <citation type="submission" date="2020-04" db="EMBL/GenBank/DDBJ databases">
        <authorList>
            <person name="Chiriac C."/>
            <person name="Salcher M."/>
            <person name="Ghai R."/>
            <person name="Kavagutti S V."/>
        </authorList>
    </citation>
    <scope>NUCLEOTIDE SEQUENCE</scope>
</reference>
<dbReference type="InterPro" id="IPR011604">
    <property type="entry name" value="PDDEXK-like_dom_sf"/>
</dbReference>
<organism evidence="1">
    <name type="scientific">uncultured Caudovirales phage</name>
    <dbReference type="NCBI Taxonomy" id="2100421"/>
    <lineage>
        <taxon>Viruses</taxon>
        <taxon>Duplodnaviria</taxon>
        <taxon>Heunggongvirae</taxon>
        <taxon>Uroviricota</taxon>
        <taxon>Caudoviricetes</taxon>
        <taxon>Peduoviridae</taxon>
        <taxon>Maltschvirus</taxon>
        <taxon>Maltschvirus maltsch</taxon>
    </lineage>
</organism>
<dbReference type="Pfam" id="PF10926">
    <property type="entry name" value="DUF2800"/>
    <property type="match status" value="1"/>
</dbReference>
<name>A0A6J5M855_9CAUD</name>